<gene>
    <name evidence="3" type="ORF">GCM10010502_20150</name>
    <name evidence="4" type="ORF">HS99_0017280</name>
</gene>
<reference evidence="4" key="3">
    <citation type="submission" date="2016-08" db="EMBL/GenBank/DDBJ databases">
        <title>Sequencing, Assembly and Comparative Genomics of S. aureofaciens ATCC 10762.</title>
        <authorList>
            <person name="Gradnigo J.S."/>
            <person name="Johnson N."/>
            <person name="Somerville G.A."/>
        </authorList>
    </citation>
    <scope>NUCLEOTIDE SEQUENCE [LARGE SCALE GENOMIC DNA]</scope>
    <source>
        <strain evidence="4">ATCC 10762</strain>
    </source>
</reference>
<dbReference type="Proteomes" id="UP000610124">
    <property type="component" value="Unassembled WGS sequence"/>
</dbReference>
<dbReference type="InterPro" id="IPR050039">
    <property type="entry name" value="MAB_1171c-like"/>
</dbReference>
<protein>
    <recommendedName>
        <fullName evidence="2">DUF6545 domain-containing protein</fullName>
    </recommendedName>
</protein>
<feature type="domain" description="DUF6545" evidence="2">
    <location>
        <begin position="268"/>
        <end position="409"/>
    </location>
</feature>
<organism evidence="4 5">
    <name type="scientific">Kitasatospora aureofaciens</name>
    <name type="common">Streptomyces aureofaciens</name>
    <dbReference type="NCBI Taxonomy" id="1894"/>
    <lineage>
        <taxon>Bacteria</taxon>
        <taxon>Bacillati</taxon>
        <taxon>Actinomycetota</taxon>
        <taxon>Actinomycetes</taxon>
        <taxon>Kitasatosporales</taxon>
        <taxon>Streptomycetaceae</taxon>
        <taxon>Kitasatospora</taxon>
    </lineage>
</organism>
<dbReference type="AlphaFoldDB" id="A0A1E7MVH6"/>
<dbReference type="GeneID" id="97485162"/>
<feature type="transmembrane region" description="Helical" evidence="1">
    <location>
        <begin position="239"/>
        <end position="265"/>
    </location>
</feature>
<name>A0A1E7MVH6_KITAU</name>
<evidence type="ECO:0000256" key="1">
    <source>
        <dbReference type="SAM" id="Phobius"/>
    </source>
</evidence>
<dbReference type="InterPro" id="IPR046675">
    <property type="entry name" value="DUF6545"/>
</dbReference>
<evidence type="ECO:0000313" key="5">
    <source>
        <dbReference type="Proteomes" id="UP000037395"/>
    </source>
</evidence>
<evidence type="ECO:0000259" key="2">
    <source>
        <dbReference type="Pfam" id="PF20182"/>
    </source>
</evidence>
<feature type="transmembrane region" description="Helical" evidence="1">
    <location>
        <begin position="55"/>
        <end position="75"/>
    </location>
</feature>
<reference evidence="5" key="4">
    <citation type="submission" date="2016-08" db="EMBL/GenBank/DDBJ databases">
        <title>Sequencing, assembly and comparative genomics of S. aureofaciens ATCC 10762.</title>
        <authorList>
            <person name="Gradnigo J.S."/>
            <person name="Johnson N."/>
            <person name="Somerville G.A."/>
        </authorList>
    </citation>
    <scope>NUCLEOTIDE SEQUENCE [LARGE SCALE GENOMIC DNA]</scope>
    <source>
        <strain evidence="5">ATCC 10762 / DSM 40127 / CCM 3239 / JCM 4008 / LMG 5968 / NBRC 12843 / NCIMB 8234 / A-377</strain>
    </source>
</reference>
<dbReference type="Pfam" id="PF20182">
    <property type="entry name" value="DUF6545"/>
    <property type="match status" value="1"/>
</dbReference>
<evidence type="ECO:0000313" key="3">
    <source>
        <dbReference type="EMBL" id="GGU69015.1"/>
    </source>
</evidence>
<accession>A0A8H9LJE4</accession>
<reference evidence="4 5" key="2">
    <citation type="submission" date="2014-07" db="EMBL/GenBank/DDBJ databases">
        <authorList>
            <person name="Zhang J.E."/>
            <person name="Yang H."/>
            <person name="Guo J."/>
            <person name="Deng Z."/>
            <person name="Luo H."/>
            <person name="Luo M."/>
            <person name="Zhao B."/>
        </authorList>
    </citation>
    <scope>NUCLEOTIDE SEQUENCE [LARGE SCALE GENOMIC DNA]</scope>
    <source>
        <strain evidence="4">ATCC 10762</strain>
        <strain evidence="5">ATCC 10762 / DSM 40127 / CCM 3239 / JCM 4008 / LMG 5968 / NBRC 12843 / NCIMB 8234 / A-377</strain>
    </source>
</reference>
<dbReference type="OrthoDB" id="3685619at2"/>
<dbReference type="NCBIfam" id="NF042915">
    <property type="entry name" value="MAB_1171c_fam"/>
    <property type="match status" value="1"/>
</dbReference>
<sequence>MSNLALYPVGLFFVLSAAHFARSRIDSRATARYTCYGTALLGAALLVLAPPTIRAVQSTGVAVLAVLAIVLGDGLRDGAAAAIRLLAPALRAADAAAHAAQAGNAEAAGNAARAVHRHEVRGGLALLGTVLGLRLALITAAAPGLSGEDLTVGPELSARLALAGYTAVGMLHTTVCLVALLRELVRRARAAGPGRLGTGLRLLTGGLVAGLLWNAWSMDDVLRAAATGIQDGPEDTLCAVLGGLCAALIAAGLGSTLWPAAAGAVRGWVHAHRRYRALTPLWRDLHTVLPQIALDPARRLPLPPRDPQFALYRRIIEIHDARLILRQHCDPRTAQWLDQATRRFPPPCDHAAATAEAAALAAALELAASGAVPEAAAPEAVLSAVPGTTVTDTMDGEAEHLAHLARVYATCPAVAEVRTRARAERARAASAAGALR</sequence>
<dbReference type="EMBL" id="BMUB01000004">
    <property type="protein sequence ID" value="GGU69015.1"/>
    <property type="molecule type" value="Genomic_DNA"/>
</dbReference>
<keyword evidence="1" id="KW-1133">Transmembrane helix</keyword>
<dbReference type="EMBL" id="JPRF03000097">
    <property type="protein sequence ID" value="OEV32437.1"/>
    <property type="molecule type" value="Genomic_DNA"/>
</dbReference>
<dbReference type="RefSeq" id="WP_037831548.1">
    <property type="nucleotide sequence ID" value="NZ_BMUB01000004.1"/>
</dbReference>
<feature type="transmembrane region" description="Helical" evidence="1">
    <location>
        <begin position="123"/>
        <end position="142"/>
    </location>
</feature>
<comment type="caution">
    <text evidence="4">The sequence shown here is derived from an EMBL/GenBank/DDBJ whole genome shotgun (WGS) entry which is preliminary data.</text>
</comment>
<feature type="transmembrane region" description="Helical" evidence="1">
    <location>
        <begin position="202"/>
        <end position="219"/>
    </location>
</feature>
<evidence type="ECO:0000313" key="4">
    <source>
        <dbReference type="EMBL" id="OEV32437.1"/>
    </source>
</evidence>
<feature type="transmembrane region" description="Helical" evidence="1">
    <location>
        <begin position="6"/>
        <end position="21"/>
    </location>
</feature>
<reference evidence="3" key="5">
    <citation type="submission" date="2020-09" db="EMBL/GenBank/DDBJ databases">
        <authorList>
            <person name="Sun Q."/>
            <person name="Ohkuma M."/>
        </authorList>
    </citation>
    <scope>NUCLEOTIDE SEQUENCE</scope>
    <source>
        <strain evidence="3">JCM 4434</strain>
    </source>
</reference>
<reference evidence="3" key="1">
    <citation type="journal article" date="2014" name="Int. J. Syst. Evol. Microbiol.">
        <title>Complete genome sequence of Corynebacterium casei LMG S-19264T (=DSM 44701T), isolated from a smear-ripened cheese.</title>
        <authorList>
            <consortium name="US DOE Joint Genome Institute (JGI-PGF)"/>
            <person name="Walter F."/>
            <person name="Albersmeier A."/>
            <person name="Kalinowski J."/>
            <person name="Ruckert C."/>
        </authorList>
    </citation>
    <scope>NUCLEOTIDE SEQUENCE</scope>
    <source>
        <strain evidence="3">JCM 4434</strain>
    </source>
</reference>
<proteinExistence type="predicted"/>
<keyword evidence="1" id="KW-0472">Membrane</keyword>
<feature type="transmembrane region" description="Helical" evidence="1">
    <location>
        <begin position="33"/>
        <end position="49"/>
    </location>
</feature>
<keyword evidence="1" id="KW-0812">Transmembrane</keyword>
<feature type="transmembrane region" description="Helical" evidence="1">
    <location>
        <begin position="162"/>
        <end position="181"/>
    </location>
</feature>
<dbReference type="Proteomes" id="UP000037395">
    <property type="component" value="Unassembled WGS sequence"/>
</dbReference>
<accession>A0A1E7MVH6</accession>
<keyword evidence="5" id="KW-1185">Reference proteome</keyword>